<dbReference type="Pfam" id="PF01135">
    <property type="entry name" value="PCMT"/>
    <property type="match status" value="1"/>
</dbReference>
<gene>
    <name evidence="8" type="ORF">METZ01_LOCUS255791</name>
</gene>
<evidence type="ECO:0000256" key="5">
    <source>
        <dbReference type="ARBA" id="ARBA00022603"/>
    </source>
</evidence>
<keyword evidence="6" id="KW-0808">Transferase</keyword>
<dbReference type="EC" id="2.1.1.77" evidence="3"/>
<dbReference type="GO" id="GO:0032259">
    <property type="term" value="P:methylation"/>
    <property type="evidence" value="ECO:0007669"/>
    <property type="project" value="UniProtKB-KW"/>
</dbReference>
<evidence type="ECO:0000256" key="1">
    <source>
        <dbReference type="ARBA" id="ARBA00004496"/>
    </source>
</evidence>
<dbReference type="PANTHER" id="PTHR11579">
    <property type="entry name" value="PROTEIN-L-ISOASPARTATE O-METHYLTRANSFERASE"/>
    <property type="match status" value="1"/>
</dbReference>
<accession>A0A382IUT5</accession>
<dbReference type="PROSITE" id="PS01279">
    <property type="entry name" value="PCMT"/>
    <property type="match status" value="1"/>
</dbReference>
<proteinExistence type="inferred from homology"/>
<protein>
    <recommendedName>
        <fullName evidence="3">protein-L-isoaspartate(D-aspartate) O-methyltransferase</fullName>
        <ecNumber evidence="3">2.1.1.77</ecNumber>
    </recommendedName>
</protein>
<evidence type="ECO:0000256" key="6">
    <source>
        <dbReference type="ARBA" id="ARBA00022679"/>
    </source>
</evidence>
<sequence length="213" mass="23968">MQDTFKHQGLRKILVKTIKEKGIKDTKVLVAIGKIQRHLFMDNAFINFSYEDKAFPIGAGQTISQPYTVAFQTELLDIKPYEKVLEIGTGSGYQSAVLVALDAIVYTIERQKELYQKTKEFLPKIGYNCKFFYGDGYKGLLSLAPFDKIIITCGAPEIPKELLQQLRIGGKLVAPIGSKNIQEMQLLEKLSDNQNNITNHGSFSFVPMLSKKN</sequence>
<evidence type="ECO:0000256" key="3">
    <source>
        <dbReference type="ARBA" id="ARBA00011890"/>
    </source>
</evidence>
<evidence type="ECO:0000256" key="4">
    <source>
        <dbReference type="ARBA" id="ARBA00022490"/>
    </source>
</evidence>
<comment type="subcellular location">
    <subcellularLocation>
        <location evidence="1">Cytoplasm</location>
    </subcellularLocation>
</comment>
<dbReference type="NCBIfam" id="NF001453">
    <property type="entry name" value="PRK00312.1"/>
    <property type="match status" value="1"/>
</dbReference>
<dbReference type="InterPro" id="IPR029063">
    <property type="entry name" value="SAM-dependent_MTases_sf"/>
</dbReference>
<dbReference type="FunFam" id="3.40.50.150:FF:000010">
    <property type="entry name" value="Protein-L-isoaspartate O-methyltransferase"/>
    <property type="match status" value="1"/>
</dbReference>
<keyword evidence="7" id="KW-0949">S-adenosyl-L-methionine</keyword>
<evidence type="ECO:0000256" key="7">
    <source>
        <dbReference type="ARBA" id="ARBA00022691"/>
    </source>
</evidence>
<dbReference type="PANTHER" id="PTHR11579:SF0">
    <property type="entry name" value="PROTEIN-L-ISOASPARTATE(D-ASPARTATE) O-METHYLTRANSFERASE"/>
    <property type="match status" value="1"/>
</dbReference>
<organism evidence="8">
    <name type="scientific">marine metagenome</name>
    <dbReference type="NCBI Taxonomy" id="408172"/>
    <lineage>
        <taxon>unclassified sequences</taxon>
        <taxon>metagenomes</taxon>
        <taxon>ecological metagenomes</taxon>
    </lineage>
</organism>
<dbReference type="GO" id="GO:0005737">
    <property type="term" value="C:cytoplasm"/>
    <property type="evidence" value="ECO:0007669"/>
    <property type="project" value="UniProtKB-SubCell"/>
</dbReference>
<dbReference type="SUPFAM" id="SSF53335">
    <property type="entry name" value="S-adenosyl-L-methionine-dependent methyltransferases"/>
    <property type="match status" value="1"/>
</dbReference>
<dbReference type="InterPro" id="IPR000682">
    <property type="entry name" value="PCMT"/>
</dbReference>
<dbReference type="AlphaFoldDB" id="A0A382IUT5"/>
<dbReference type="Gene3D" id="3.40.50.150">
    <property type="entry name" value="Vaccinia Virus protein VP39"/>
    <property type="match status" value="1"/>
</dbReference>
<name>A0A382IUT5_9ZZZZ</name>
<comment type="similarity">
    <text evidence="2">Belongs to the methyltransferase superfamily. L-isoaspartyl/D-aspartyl protein methyltransferase family.</text>
</comment>
<keyword evidence="4" id="KW-0963">Cytoplasm</keyword>
<reference evidence="8" key="1">
    <citation type="submission" date="2018-05" db="EMBL/GenBank/DDBJ databases">
        <authorList>
            <person name="Lanie J.A."/>
            <person name="Ng W.-L."/>
            <person name="Kazmierczak K.M."/>
            <person name="Andrzejewski T.M."/>
            <person name="Davidsen T.M."/>
            <person name="Wayne K.J."/>
            <person name="Tettelin H."/>
            <person name="Glass J.I."/>
            <person name="Rusch D."/>
            <person name="Podicherti R."/>
            <person name="Tsui H.-C.T."/>
            <person name="Winkler M.E."/>
        </authorList>
    </citation>
    <scope>NUCLEOTIDE SEQUENCE</scope>
</reference>
<evidence type="ECO:0000256" key="2">
    <source>
        <dbReference type="ARBA" id="ARBA00005369"/>
    </source>
</evidence>
<dbReference type="GO" id="GO:0004719">
    <property type="term" value="F:protein-L-isoaspartate (D-aspartate) O-methyltransferase activity"/>
    <property type="evidence" value="ECO:0007669"/>
    <property type="project" value="UniProtKB-EC"/>
</dbReference>
<evidence type="ECO:0000313" key="8">
    <source>
        <dbReference type="EMBL" id="SVC02937.1"/>
    </source>
</evidence>
<dbReference type="CDD" id="cd02440">
    <property type="entry name" value="AdoMet_MTases"/>
    <property type="match status" value="1"/>
</dbReference>
<keyword evidence="5" id="KW-0489">Methyltransferase</keyword>
<dbReference type="EMBL" id="UINC01069507">
    <property type="protein sequence ID" value="SVC02937.1"/>
    <property type="molecule type" value="Genomic_DNA"/>
</dbReference>
<dbReference type="NCBIfam" id="TIGR00080">
    <property type="entry name" value="pimt"/>
    <property type="match status" value="1"/>
</dbReference>